<dbReference type="InterPro" id="IPR005218">
    <property type="entry name" value="Diacylglycerol/lipid_kinase"/>
</dbReference>
<organism evidence="6 7">
    <name type="scientific">Acinetobacter marinus</name>
    <dbReference type="NCBI Taxonomy" id="281375"/>
    <lineage>
        <taxon>Bacteria</taxon>
        <taxon>Pseudomonadati</taxon>
        <taxon>Pseudomonadota</taxon>
        <taxon>Gammaproteobacteria</taxon>
        <taxon>Moraxellales</taxon>
        <taxon>Moraxellaceae</taxon>
        <taxon>Acinetobacter</taxon>
    </lineage>
</organism>
<dbReference type="Proteomes" id="UP000242317">
    <property type="component" value="Unassembled WGS sequence"/>
</dbReference>
<dbReference type="InterPro" id="IPR045540">
    <property type="entry name" value="YegS/DAGK_C"/>
</dbReference>
<evidence type="ECO:0000313" key="7">
    <source>
        <dbReference type="Proteomes" id="UP000242317"/>
    </source>
</evidence>
<evidence type="ECO:0000256" key="4">
    <source>
        <dbReference type="ARBA" id="ARBA00022840"/>
    </source>
</evidence>
<sequence length="312" mass="34451">MSAPLSIIMNVRSGHHGEGHEMEMRLIAQSLEKSQFDVEIFLTEEKFPLNQCVSTAVAKHQSYPIGQRGVIVAAGGDGTINAVAQALMHTDIELGILPLGTFNYVARALHIPVTLPEAVQNLIDGVAKPIHVGQVNDKIYLNNASIGLYPVMIENREYYNKKFGRFPLVAYLSGLAVLAQPQKYYRLKIQIDGQKHPIASPMVFFGNNQLQLQDLKLRLADCAAKGKLAGVAVGHVTRFQLFQLMVKLLQGELEHAKDVYSFCADDVQISTQKPEMKVALDGEIMRLRTPLKFQVAHDAIKVRVPRSSVGGD</sequence>
<reference evidence="7" key="1">
    <citation type="submission" date="2016-09" db="EMBL/GenBank/DDBJ databases">
        <authorList>
            <person name="Varghese N."/>
            <person name="Submissions S."/>
        </authorList>
    </citation>
    <scope>NUCLEOTIDE SEQUENCE [LARGE SCALE GENOMIC DNA]</scope>
    <source>
        <strain evidence="7">ANC 3699</strain>
    </source>
</reference>
<dbReference type="EMBL" id="FMYK01000006">
    <property type="protein sequence ID" value="SDC49461.1"/>
    <property type="molecule type" value="Genomic_DNA"/>
</dbReference>
<dbReference type="SUPFAM" id="SSF111331">
    <property type="entry name" value="NAD kinase/diacylglycerol kinase-like"/>
    <property type="match status" value="1"/>
</dbReference>
<dbReference type="InterPro" id="IPR050187">
    <property type="entry name" value="Lipid_Phosphate_FormReg"/>
</dbReference>
<dbReference type="InterPro" id="IPR017438">
    <property type="entry name" value="ATP-NAD_kinase_N"/>
</dbReference>
<dbReference type="PANTHER" id="PTHR12358:SF54">
    <property type="entry name" value="SPHINGOSINE KINASE RELATED PROTEIN"/>
    <property type="match status" value="1"/>
</dbReference>
<evidence type="ECO:0000256" key="2">
    <source>
        <dbReference type="ARBA" id="ARBA00022741"/>
    </source>
</evidence>
<feature type="domain" description="DAGKc" evidence="5">
    <location>
        <begin position="1"/>
        <end position="139"/>
    </location>
</feature>
<evidence type="ECO:0000256" key="1">
    <source>
        <dbReference type="ARBA" id="ARBA00022679"/>
    </source>
</evidence>
<protein>
    <submittedName>
        <fullName evidence="6">Lipid kinase, YegS/Rv2252/BmrU family</fullName>
    </submittedName>
</protein>
<keyword evidence="2" id="KW-0547">Nucleotide-binding</keyword>
<dbReference type="Gene3D" id="3.40.50.10330">
    <property type="entry name" value="Probable inorganic polyphosphate/atp-NAD kinase, domain 1"/>
    <property type="match status" value="1"/>
</dbReference>
<dbReference type="SMART" id="SM00046">
    <property type="entry name" value="DAGKc"/>
    <property type="match status" value="1"/>
</dbReference>
<dbReference type="InterPro" id="IPR016064">
    <property type="entry name" value="NAD/diacylglycerol_kinase_sf"/>
</dbReference>
<evidence type="ECO:0000259" key="5">
    <source>
        <dbReference type="PROSITE" id="PS50146"/>
    </source>
</evidence>
<dbReference type="PANTHER" id="PTHR12358">
    <property type="entry name" value="SPHINGOSINE KINASE"/>
    <property type="match status" value="1"/>
</dbReference>
<dbReference type="Pfam" id="PF19279">
    <property type="entry name" value="YegS_C"/>
    <property type="match status" value="1"/>
</dbReference>
<keyword evidence="3 6" id="KW-0418">Kinase</keyword>
<keyword evidence="7" id="KW-1185">Reference proteome</keyword>
<dbReference type="AlphaFoldDB" id="A0A1G6M1Y7"/>
<dbReference type="GO" id="GO:0016301">
    <property type="term" value="F:kinase activity"/>
    <property type="evidence" value="ECO:0007669"/>
    <property type="project" value="UniProtKB-KW"/>
</dbReference>
<proteinExistence type="predicted"/>
<dbReference type="NCBIfam" id="TIGR00147">
    <property type="entry name" value="YegS/Rv2252/BmrU family lipid kinase"/>
    <property type="match status" value="1"/>
</dbReference>
<keyword evidence="4" id="KW-0067">ATP-binding</keyword>
<dbReference type="PROSITE" id="PS50146">
    <property type="entry name" value="DAGK"/>
    <property type="match status" value="1"/>
</dbReference>
<keyword evidence="1" id="KW-0808">Transferase</keyword>
<dbReference type="GO" id="GO:0008654">
    <property type="term" value="P:phospholipid biosynthetic process"/>
    <property type="evidence" value="ECO:0007669"/>
    <property type="project" value="InterPro"/>
</dbReference>
<gene>
    <name evidence="6" type="ORF">SAMN05421749_10640</name>
</gene>
<dbReference type="Gene3D" id="2.60.200.40">
    <property type="match status" value="1"/>
</dbReference>
<dbReference type="OrthoDB" id="142078at2"/>
<dbReference type="RefSeq" id="WP_092620156.1">
    <property type="nucleotide sequence ID" value="NZ_FMYK01000006.1"/>
</dbReference>
<evidence type="ECO:0000256" key="3">
    <source>
        <dbReference type="ARBA" id="ARBA00022777"/>
    </source>
</evidence>
<evidence type="ECO:0000313" key="6">
    <source>
        <dbReference type="EMBL" id="SDC49461.1"/>
    </source>
</evidence>
<accession>A0A1G6M1Y7</accession>
<name>A0A1G6M1Y7_9GAMM</name>
<dbReference type="GO" id="GO:0005524">
    <property type="term" value="F:ATP binding"/>
    <property type="evidence" value="ECO:0007669"/>
    <property type="project" value="UniProtKB-KW"/>
</dbReference>
<dbReference type="Pfam" id="PF00781">
    <property type="entry name" value="DAGK_cat"/>
    <property type="match status" value="1"/>
</dbReference>
<dbReference type="InterPro" id="IPR001206">
    <property type="entry name" value="Diacylglycerol_kinase_cat_dom"/>
</dbReference>